<evidence type="ECO:0000256" key="4">
    <source>
        <dbReference type="ARBA" id="ARBA00048267"/>
    </source>
</evidence>
<evidence type="ECO:0000256" key="2">
    <source>
        <dbReference type="ARBA" id="ARBA00022500"/>
    </source>
</evidence>
<dbReference type="InterPro" id="IPR035909">
    <property type="entry name" value="CheB_C"/>
</dbReference>
<dbReference type="HAMAP" id="MF_00099">
    <property type="entry name" value="CheB_chemtxs"/>
    <property type="match status" value="1"/>
</dbReference>
<name>A0A841H4F5_9BACT</name>
<dbReference type="Proteomes" id="UP000582837">
    <property type="component" value="Unassembled WGS sequence"/>
</dbReference>
<comment type="caution">
    <text evidence="11">The sequence shown here is derived from an EMBL/GenBank/DDBJ whole genome shotgun (WGS) entry which is preliminary data.</text>
</comment>
<feature type="region of interest" description="Disordered" evidence="8">
    <location>
        <begin position="165"/>
        <end position="192"/>
    </location>
</feature>
<dbReference type="PIRSF" id="PIRSF000876">
    <property type="entry name" value="RR_chemtxs_CheB"/>
    <property type="match status" value="1"/>
</dbReference>
<dbReference type="EC" id="3.1.1.61" evidence="5"/>
<evidence type="ECO:0000259" key="9">
    <source>
        <dbReference type="PROSITE" id="PS50110"/>
    </source>
</evidence>
<keyword evidence="1 5" id="KW-0963">Cytoplasm</keyword>
<evidence type="ECO:0000313" key="11">
    <source>
        <dbReference type="EMBL" id="MBB6072832.1"/>
    </source>
</evidence>
<dbReference type="GO" id="GO:0050568">
    <property type="term" value="F:protein-glutamine glutaminase activity"/>
    <property type="evidence" value="ECO:0007669"/>
    <property type="project" value="UniProtKB-UniRule"/>
</dbReference>
<dbReference type="Gene3D" id="3.40.50.2300">
    <property type="match status" value="1"/>
</dbReference>
<dbReference type="RefSeq" id="WP_170035446.1">
    <property type="nucleotide sequence ID" value="NZ_JABDTL010000001.1"/>
</dbReference>
<dbReference type="InterPro" id="IPR008248">
    <property type="entry name" value="CheB-like"/>
</dbReference>
<dbReference type="GO" id="GO:0008984">
    <property type="term" value="F:protein-glutamate methylesterase activity"/>
    <property type="evidence" value="ECO:0007669"/>
    <property type="project" value="UniProtKB-UniRule"/>
</dbReference>
<dbReference type="InterPro" id="IPR001789">
    <property type="entry name" value="Sig_transdc_resp-reg_receiver"/>
</dbReference>
<comment type="catalytic activity">
    <reaction evidence="5">
        <text>L-glutaminyl-[protein] + H2O = L-glutamyl-[protein] + NH4(+)</text>
        <dbReference type="Rhea" id="RHEA:16441"/>
        <dbReference type="Rhea" id="RHEA-COMP:10207"/>
        <dbReference type="Rhea" id="RHEA-COMP:10208"/>
        <dbReference type="ChEBI" id="CHEBI:15377"/>
        <dbReference type="ChEBI" id="CHEBI:28938"/>
        <dbReference type="ChEBI" id="CHEBI:29973"/>
        <dbReference type="ChEBI" id="CHEBI:30011"/>
        <dbReference type="EC" id="3.5.1.44"/>
    </reaction>
</comment>
<dbReference type="PANTHER" id="PTHR42872:SF6">
    <property type="entry name" value="PROTEIN-GLUTAMATE METHYLESTERASE_PROTEIN-GLUTAMINE GLUTAMINASE"/>
    <property type="match status" value="1"/>
</dbReference>
<feature type="modified residue" description="4-aspartylphosphate" evidence="5 7">
    <location>
        <position position="61"/>
    </location>
</feature>
<dbReference type="GO" id="GO:0000156">
    <property type="term" value="F:phosphorelay response regulator activity"/>
    <property type="evidence" value="ECO:0007669"/>
    <property type="project" value="InterPro"/>
</dbReference>
<dbReference type="PANTHER" id="PTHR42872">
    <property type="entry name" value="PROTEIN-GLUTAMATE METHYLESTERASE/PROTEIN-GLUTAMINE GLUTAMINASE"/>
    <property type="match status" value="1"/>
</dbReference>
<dbReference type="AlphaFoldDB" id="A0A841H4F5"/>
<evidence type="ECO:0000256" key="8">
    <source>
        <dbReference type="SAM" id="MobiDB-lite"/>
    </source>
</evidence>
<dbReference type="SUPFAM" id="SSF52738">
    <property type="entry name" value="Methylesterase CheB, C-terminal domain"/>
    <property type="match status" value="1"/>
</dbReference>
<evidence type="ECO:0000256" key="5">
    <source>
        <dbReference type="HAMAP-Rule" id="MF_00099"/>
    </source>
</evidence>
<comment type="function">
    <text evidence="5">Involved in chemotaxis. Part of a chemotaxis signal transduction system that modulates chemotaxis in response to various stimuli. Catalyzes the demethylation of specific methylglutamate residues introduced into the chemoreceptors (methyl-accepting chemotaxis proteins or MCP) by CheR. Also mediates the irreversible deamidation of specific glutamine residues to glutamic acid.</text>
</comment>
<keyword evidence="5 7" id="KW-0597">Phosphoprotein</keyword>
<evidence type="ECO:0000256" key="3">
    <source>
        <dbReference type="ARBA" id="ARBA00022801"/>
    </source>
</evidence>
<evidence type="ECO:0000256" key="7">
    <source>
        <dbReference type="PROSITE-ProRule" id="PRU00169"/>
    </source>
</evidence>
<dbReference type="GO" id="GO:0006935">
    <property type="term" value="P:chemotaxis"/>
    <property type="evidence" value="ECO:0007669"/>
    <property type="project" value="UniProtKB-UniRule"/>
</dbReference>
<feature type="domain" description="Response regulatory" evidence="9">
    <location>
        <begin position="10"/>
        <end position="127"/>
    </location>
</feature>
<dbReference type="CDD" id="cd17541">
    <property type="entry name" value="REC_CheB-like"/>
    <property type="match status" value="1"/>
</dbReference>
<proteinExistence type="inferred from homology"/>
<dbReference type="CDD" id="cd16432">
    <property type="entry name" value="CheB_Rec"/>
    <property type="match status" value="1"/>
</dbReference>
<feature type="active site" evidence="5 6">
    <location>
        <position position="329"/>
    </location>
</feature>
<dbReference type="Pfam" id="PF01339">
    <property type="entry name" value="CheB_methylest"/>
    <property type="match status" value="1"/>
</dbReference>
<gene>
    <name evidence="5" type="primary">cheB</name>
    <name evidence="11" type="ORF">HNQ61_004496</name>
</gene>
<dbReference type="EC" id="3.5.1.44" evidence="5"/>
<dbReference type="Gene3D" id="3.40.50.180">
    <property type="entry name" value="Methylesterase CheB, C-terminal domain"/>
    <property type="match status" value="1"/>
</dbReference>
<keyword evidence="2 5" id="KW-0145">Chemotaxis</keyword>
<dbReference type="SUPFAM" id="SSF52172">
    <property type="entry name" value="CheY-like"/>
    <property type="match status" value="1"/>
</dbReference>
<comment type="domain">
    <text evidence="5">Contains a C-terminal catalytic domain, and an N-terminal region which modulates catalytic activity.</text>
</comment>
<dbReference type="InterPro" id="IPR011006">
    <property type="entry name" value="CheY-like_superfamily"/>
</dbReference>
<dbReference type="GO" id="GO:0005737">
    <property type="term" value="C:cytoplasm"/>
    <property type="evidence" value="ECO:0007669"/>
    <property type="project" value="UniProtKB-SubCell"/>
</dbReference>
<feature type="active site" evidence="5 6">
    <location>
        <position position="233"/>
    </location>
</feature>
<keyword evidence="12" id="KW-1185">Reference proteome</keyword>
<dbReference type="Pfam" id="PF00072">
    <property type="entry name" value="Response_reg"/>
    <property type="match status" value="1"/>
</dbReference>
<dbReference type="PROSITE" id="PS50122">
    <property type="entry name" value="CHEB"/>
    <property type="match status" value="1"/>
</dbReference>
<dbReference type="SMART" id="SM00448">
    <property type="entry name" value="REC"/>
    <property type="match status" value="1"/>
</dbReference>
<sequence>MSPSERRTHTVLVVDDSAFMRRVITDILSRTDEFRVVGTARDGHDALRKIHQLDPDLVTMDVEMPGLDGLAALGYIMSETPRPVVMLSAYTTERGEATMRALDYGAVDFVAKPSGTISLNLDTVSDRLLDALRAAASANLSVLPMRMGRRAAALPAPAPLPGMPGGSASMPVAPPLAPGTEREPAAPAPVPRTGVSAERVVVIAASTGGPRALTEIIPRLRAPLGAAVLVVQHMPPRFTRTLAERLDGMGGLPVSEAVDGETVRADHVYLAPGDYHMRVVRDARGVRIALDQEPTVWGVRPAADPLFRSAAEVFGGRTVGVVLTGMGKDGAEGLGAVVRAGGLGIAQDRATSVIFGMPAAAARTADQVLPLDQISAGIERGVDARAAVTAPAGEEAR</sequence>
<dbReference type="NCBIfam" id="NF001965">
    <property type="entry name" value="PRK00742.1"/>
    <property type="match status" value="1"/>
</dbReference>
<comment type="catalytic activity">
    <reaction evidence="4 5">
        <text>[protein]-L-glutamate 5-O-methyl ester + H2O = L-glutamyl-[protein] + methanol + H(+)</text>
        <dbReference type="Rhea" id="RHEA:23236"/>
        <dbReference type="Rhea" id="RHEA-COMP:10208"/>
        <dbReference type="Rhea" id="RHEA-COMP:10311"/>
        <dbReference type="ChEBI" id="CHEBI:15377"/>
        <dbReference type="ChEBI" id="CHEBI:15378"/>
        <dbReference type="ChEBI" id="CHEBI:17790"/>
        <dbReference type="ChEBI" id="CHEBI:29973"/>
        <dbReference type="ChEBI" id="CHEBI:82795"/>
        <dbReference type="EC" id="3.1.1.61"/>
    </reaction>
</comment>
<organism evidence="11 12">
    <name type="scientific">Longimicrobium terrae</name>
    <dbReference type="NCBI Taxonomy" id="1639882"/>
    <lineage>
        <taxon>Bacteria</taxon>
        <taxon>Pseudomonadati</taxon>
        <taxon>Gemmatimonadota</taxon>
        <taxon>Longimicrobiia</taxon>
        <taxon>Longimicrobiales</taxon>
        <taxon>Longimicrobiaceae</taxon>
        <taxon>Longimicrobium</taxon>
    </lineage>
</organism>
<feature type="active site" evidence="5 6">
    <location>
        <position position="206"/>
    </location>
</feature>
<evidence type="ECO:0000313" key="12">
    <source>
        <dbReference type="Proteomes" id="UP000582837"/>
    </source>
</evidence>
<dbReference type="PROSITE" id="PS50110">
    <property type="entry name" value="RESPONSE_REGULATORY"/>
    <property type="match status" value="1"/>
</dbReference>
<protein>
    <recommendedName>
        <fullName evidence="5">Protein-glutamate methylesterase/protein-glutamine glutaminase</fullName>
        <ecNumber evidence="5">3.1.1.61</ecNumber>
        <ecNumber evidence="5">3.5.1.44</ecNumber>
    </recommendedName>
</protein>
<comment type="PTM">
    <text evidence="5">Phosphorylated by CheA. Phosphorylation of the N-terminal regulatory domain activates the methylesterase activity.</text>
</comment>
<dbReference type="InterPro" id="IPR000673">
    <property type="entry name" value="Sig_transdc_resp-reg_Me-estase"/>
</dbReference>
<comment type="subcellular location">
    <subcellularLocation>
        <location evidence="5">Cytoplasm</location>
    </subcellularLocation>
</comment>
<comment type="similarity">
    <text evidence="5">Belongs to the CheB family.</text>
</comment>
<evidence type="ECO:0000259" key="10">
    <source>
        <dbReference type="PROSITE" id="PS50122"/>
    </source>
</evidence>
<keyword evidence="3 5" id="KW-0378">Hydrolase</keyword>
<evidence type="ECO:0000256" key="6">
    <source>
        <dbReference type="PROSITE-ProRule" id="PRU00050"/>
    </source>
</evidence>
<dbReference type="EMBL" id="JACHIA010000018">
    <property type="protein sequence ID" value="MBB6072832.1"/>
    <property type="molecule type" value="Genomic_DNA"/>
</dbReference>
<accession>A0A841H4F5</accession>
<reference evidence="11 12" key="1">
    <citation type="submission" date="2020-08" db="EMBL/GenBank/DDBJ databases">
        <title>Genomic Encyclopedia of Type Strains, Phase IV (KMG-IV): sequencing the most valuable type-strain genomes for metagenomic binning, comparative biology and taxonomic classification.</title>
        <authorList>
            <person name="Goeker M."/>
        </authorList>
    </citation>
    <scope>NUCLEOTIDE SEQUENCE [LARGE SCALE GENOMIC DNA]</scope>
    <source>
        <strain evidence="11 12">DSM 29007</strain>
    </source>
</reference>
<feature type="domain" description="CheB-type methylesterase" evidence="10">
    <location>
        <begin position="191"/>
        <end position="385"/>
    </location>
</feature>
<evidence type="ECO:0000256" key="1">
    <source>
        <dbReference type="ARBA" id="ARBA00022490"/>
    </source>
</evidence>